<feature type="region of interest" description="Disordered" evidence="1">
    <location>
        <begin position="1"/>
        <end position="53"/>
    </location>
</feature>
<reference evidence="2" key="1">
    <citation type="submission" date="2019-08" db="EMBL/GenBank/DDBJ databases">
        <authorList>
            <person name="Kucharzyk K."/>
            <person name="Murdoch R.W."/>
            <person name="Higgins S."/>
            <person name="Loffler F."/>
        </authorList>
    </citation>
    <scope>NUCLEOTIDE SEQUENCE</scope>
</reference>
<organism evidence="2">
    <name type="scientific">bioreactor metagenome</name>
    <dbReference type="NCBI Taxonomy" id="1076179"/>
    <lineage>
        <taxon>unclassified sequences</taxon>
        <taxon>metagenomes</taxon>
        <taxon>ecological metagenomes</taxon>
    </lineage>
</organism>
<proteinExistence type="predicted"/>
<feature type="region of interest" description="Disordered" evidence="1">
    <location>
        <begin position="125"/>
        <end position="149"/>
    </location>
</feature>
<dbReference type="EMBL" id="VSSQ01090461">
    <property type="protein sequence ID" value="MPN36367.1"/>
    <property type="molecule type" value="Genomic_DNA"/>
</dbReference>
<evidence type="ECO:0000313" key="2">
    <source>
        <dbReference type="EMBL" id="MPN36367.1"/>
    </source>
</evidence>
<comment type="caution">
    <text evidence="2">The sequence shown here is derived from an EMBL/GenBank/DDBJ whole genome shotgun (WGS) entry which is preliminary data.</text>
</comment>
<evidence type="ECO:0000256" key="1">
    <source>
        <dbReference type="SAM" id="MobiDB-lite"/>
    </source>
</evidence>
<name>A0A645HBG4_9ZZZZ</name>
<protein>
    <submittedName>
        <fullName evidence="2">Uncharacterized protein</fullName>
    </submittedName>
</protein>
<accession>A0A645HBG4</accession>
<gene>
    <name evidence="2" type="ORF">SDC9_183876</name>
</gene>
<sequence length="149" mass="16327">MQQRQRGGTHRRRHRSPADHGRGRNALTLPRSLFYPSPCPPDDRSPPPPLVPPALRLARFGTPVYCHPATARPGGIHRQRPQPGLVDERACRLGALHPALHADGGRAGHLSRLSQLGQLRALLGGPQAVGRPAHRRALTDPRNRQLRAS</sequence>
<dbReference type="AlphaFoldDB" id="A0A645HBG4"/>